<evidence type="ECO:0000256" key="1">
    <source>
        <dbReference type="ARBA" id="ARBA00002388"/>
    </source>
</evidence>
<protein>
    <recommendedName>
        <fullName evidence="2">Peptidyl-prolyl cis-trans isomerase</fullName>
        <shortName evidence="2">PPIase</shortName>
        <ecNumber evidence="2">5.2.1.8</ecNumber>
    </recommendedName>
</protein>
<dbReference type="Proteomes" id="UP001560267">
    <property type="component" value="Unassembled WGS sequence"/>
</dbReference>
<feature type="region of interest" description="Disordered" evidence="3">
    <location>
        <begin position="1"/>
        <end position="22"/>
    </location>
</feature>
<dbReference type="PROSITE" id="PS50072">
    <property type="entry name" value="CSA_PPIASE_2"/>
    <property type="match status" value="1"/>
</dbReference>
<gene>
    <name evidence="5" type="ORF">AB6A68_03210</name>
</gene>
<evidence type="ECO:0000313" key="5">
    <source>
        <dbReference type="EMBL" id="MEX6428844.1"/>
    </source>
</evidence>
<dbReference type="PRINTS" id="PR00153">
    <property type="entry name" value="CSAPPISMRASE"/>
</dbReference>
<dbReference type="GO" id="GO:0003755">
    <property type="term" value="F:peptidyl-prolyl cis-trans isomerase activity"/>
    <property type="evidence" value="ECO:0007669"/>
    <property type="project" value="UniProtKB-EC"/>
</dbReference>
<reference evidence="5 6" key="1">
    <citation type="submission" date="2024-07" db="EMBL/GenBank/DDBJ databases">
        <title>Draft Genome Sequence of Ferrimicrobium acidiphilum Strain YE2023, Isolated from a Pulp of Bioleach Reactor.</title>
        <authorList>
            <person name="Elkina Y.A."/>
            <person name="Bulaeva A.G."/>
            <person name="Beletsky A.V."/>
            <person name="Mardanov A.V."/>
        </authorList>
    </citation>
    <scope>NUCLEOTIDE SEQUENCE [LARGE SCALE GENOMIC DNA]</scope>
    <source>
        <strain evidence="5 6">YE2023</strain>
    </source>
</reference>
<dbReference type="EC" id="5.2.1.8" evidence="2"/>
<dbReference type="InterPro" id="IPR029000">
    <property type="entry name" value="Cyclophilin-like_dom_sf"/>
</dbReference>
<comment type="similarity">
    <text evidence="2">Belongs to the cyclophilin-type PPIase family.</text>
</comment>
<name>A0ABV3Y0V4_9ACTN</name>
<dbReference type="EMBL" id="JBFSHR010000007">
    <property type="protein sequence ID" value="MEX6428844.1"/>
    <property type="molecule type" value="Genomic_DNA"/>
</dbReference>
<dbReference type="InterPro" id="IPR044666">
    <property type="entry name" value="Cyclophilin_A-like"/>
</dbReference>
<proteinExistence type="inferred from homology"/>
<dbReference type="InterPro" id="IPR002130">
    <property type="entry name" value="Cyclophilin-type_PPIase_dom"/>
</dbReference>
<dbReference type="PANTHER" id="PTHR45625">
    <property type="entry name" value="PEPTIDYL-PROLYL CIS-TRANS ISOMERASE-RELATED"/>
    <property type="match status" value="1"/>
</dbReference>
<evidence type="ECO:0000259" key="4">
    <source>
        <dbReference type="PROSITE" id="PS50072"/>
    </source>
</evidence>
<comment type="catalytic activity">
    <reaction evidence="2">
        <text>[protein]-peptidylproline (omega=180) = [protein]-peptidylproline (omega=0)</text>
        <dbReference type="Rhea" id="RHEA:16237"/>
        <dbReference type="Rhea" id="RHEA-COMP:10747"/>
        <dbReference type="Rhea" id="RHEA-COMP:10748"/>
        <dbReference type="ChEBI" id="CHEBI:83833"/>
        <dbReference type="ChEBI" id="CHEBI:83834"/>
        <dbReference type="EC" id="5.2.1.8"/>
    </reaction>
</comment>
<dbReference type="RefSeq" id="WP_298405183.1">
    <property type="nucleotide sequence ID" value="NZ_JBFSHR010000007.1"/>
</dbReference>
<evidence type="ECO:0000256" key="3">
    <source>
        <dbReference type="SAM" id="MobiDB-lite"/>
    </source>
</evidence>
<keyword evidence="6" id="KW-1185">Reference proteome</keyword>
<dbReference type="PANTHER" id="PTHR45625:SF3">
    <property type="entry name" value="PEPTIDYL-PROLYL CIS-TRANS ISOMERASE B-RELATED"/>
    <property type="match status" value="1"/>
</dbReference>
<dbReference type="CDD" id="cd00317">
    <property type="entry name" value="cyclophilin"/>
    <property type="match status" value="1"/>
</dbReference>
<dbReference type="SUPFAM" id="SSF50891">
    <property type="entry name" value="Cyclophilin-like"/>
    <property type="match status" value="1"/>
</dbReference>
<comment type="function">
    <text evidence="1 2">PPIases accelerate the folding of proteins. It catalyzes the cis-trans isomerization of proline imidic peptide bonds in oligopeptides.</text>
</comment>
<comment type="caution">
    <text evidence="5">The sequence shown here is derived from an EMBL/GenBank/DDBJ whole genome shotgun (WGS) entry which is preliminary data.</text>
</comment>
<accession>A0ABV3Y0V4</accession>
<keyword evidence="2 5" id="KW-0413">Isomerase</keyword>
<dbReference type="Gene3D" id="2.40.100.10">
    <property type="entry name" value="Cyclophilin-like"/>
    <property type="match status" value="1"/>
</dbReference>
<feature type="domain" description="PPIase cyclophilin-type" evidence="4">
    <location>
        <begin position="43"/>
        <end position="186"/>
    </location>
</feature>
<organism evidence="5 6">
    <name type="scientific">Ferrimicrobium acidiphilum</name>
    <dbReference type="NCBI Taxonomy" id="121039"/>
    <lineage>
        <taxon>Bacteria</taxon>
        <taxon>Bacillati</taxon>
        <taxon>Actinomycetota</taxon>
        <taxon>Acidimicrobiia</taxon>
        <taxon>Acidimicrobiales</taxon>
        <taxon>Acidimicrobiaceae</taxon>
        <taxon>Ferrimicrobium</taxon>
    </lineage>
</organism>
<keyword evidence="2" id="KW-0697">Rotamase</keyword>
<evidence type="ECO:0000313" key="6">
    <source>
        <dbReference type="Proteomes" id="UP001560267"/>
    </source>
</evidence>
<evidence type="ECO:0000256" key="2">
    <source>
        <dbReference type="RuleBase" id="RU363019"/>
    </source>
</evidence>
<sequence>MVGRKKENYPCPEADGSSPQVRHFDASPSYCLEDGASYEATMETSHGTMRFELFANRAPITVNSFVFLARYHYFDGIDFHRIIPGFVVQGGDPTGTGAGGPGYQFRDELPNPGEYRRGSLAMANAGPNTNGSQFFIISGPSGISLPPLYSLFGQLVDGDAVISTLDEAGSQGGRPTTRCTIEKVDIHQHLAKI</sequence>
<dbReference type="Pfam" id="PF00160">
    <property type="entry name" value="Pro_isomerase"/>
    <property type="match status" value="1"/>
</dbReference>